<evidence type="ECO:0000259" key="2">
    <source>
        <dbReference type="Pfam" id="PF23247"/>
    </source>
</evidence>
<evidence type="ECO:0000313" key="4">
    <source>
        <dbReference type="Proteomes" id="UP001652623"/>
    </source>
</evidence>
<reference evidence="5" key="2">
    <citation type="submission" date="2025-08" db="UniProtKB">
        <authorList>
            <consortium name="RefSeq"/>
        </authorList>
    </citation>
    <scope>IDENTIFICATION</scope>
    <source>
        <tissue evidence="5">Seedling</tissue>
    </source>
</reference>
<dbReference type="Gene3D" id="3.80.10.10">
    <property type="entry name" value="Ribonuclease Inhibitor"/>
    <property type="match status" value="2"/>
</dbReference>
<sequence>MHDLVHDLAESIAGAFRLSLDDSVTNKHLSKLLLSIKLLWRGTIPLEKVIALVLPKFTCLRVLSFRACSMKKLPDSIGNLKLLWYLNLSGSRIERIPNTVCTLYNLQTLILSGCKQLRRLPTHMGKLINLHHLDITSTHLEMIPSALDKLNDLQTLGEFVVGRQFGFSIGLLRNLQNLHGNLYFNGLENVMKVEGVLVANLKEKKYLTGLDFHWVLKSKKIIDRQVVNGLEPHTSMKILRIIGYGEEVAIFRCKSLEWSGMQQRCYGNLRRLVTEKCDIMNSIALDDLTMLEELRLKFVENVESIKYAKQPQICPPAFTSLTIIELGDCPELVSFPQGGLHAPNLKEFDIQDCEKLRSLPKHMNNLLPSLQSLSIWNCPQREPFSGSPLPSHLFKLQITESDKLFPSRRQWDLQKLTSFSIYVLDSSPEEGLLPTTRIRLTIHWLPHLKALNGKAFQPLSSLEELHISFYDELHDQRITGEDWPKIAHIPKVTIDHEDYQAANLEDDTQEEVYLDVQDANLKDDQSIAWRDDTDDIKNIQKEVFDRLQPHTELQKLNLSFWEWSFTKSGVFSDLKQFTLDNCRKLEGKSFPNYLPSLKLLLILGCKQQVVASLSTDGLPLLSFLKIGHCKGLESFPIRTLPANVDTVKIMGRKELVSLSEDGCPSKFKSLEISYCGKQFGNSLRWNLRALTSLTSLQIIKIDEMVDSFLEEWQLLTTLKSLALRHFRNLKSLNGKALQHHTSLKELKIEFCHHLHYSPEEGMPYSLSQLEILDVVF</sequence>
<dbReference type="InterPro" id="IPR032675">
    <property type="entry name" value="LRR_dom_sf"/>
</dbReference>
<dbReference type="InterPro" id="IPR055414">
    <property type="entry name" value="LRR_R13L4/SHOC2-like"/>
</dbReference>
<feature type="domain" description="Disease resistance R13L4/SHOC-2-like LRR" evidence="3">
    <location>
        <begin position="52"/>
        <end position="215"/>
    </location>
</feature>
<feature type="domain" description="Disease resistance protein At4g27190-like leucine-rich repeats" evidence="2">
    <location>
        <begin position="261"/>
        <end position="378"/>
    </location>
</feature>
<dbReference type="GeneID" id="107419692"/>
<dbReference type="PANTHER" id="PTHR47186:SF41">
    <property type="entry name" value="OS12G0131701 PROTEIN"/>
    <property type="match status" value="1"/>
</dbReference>
<accession>A0ABM3IL29</accession>
<keyword evidence="4" id="KW-1185">Reference proteome</keyword>
<dbReference type="PANTHER" id="PTHR47186">
    <property type="entry name" value="LEUCINE-RICH REPEAT-CONTAINING PROTEIN 57"/>
    <property type="match status" value="1"/>
</dbReference>
<proteinExistence type="predicted"/>
<dbReference type="RefSeq" id="XP_048330872.2">
    <property type="nucleotide sequence ID" value="XM_048474915.2"/>
</dbReference>
<dbReference type="Pfam" id="PF23598">
    <property type="entry name" value="LRR_14"/>
    <property type="match status" value="1"/>
</dbReference>
<evidence type="ECO:0000313" key="5">
    <source>
        <dbReference type="RefSeq" id="XP_048330872.2"/>
    </source>
</evidence>
<reference evidence="4" key="1">
    <citation type="submission" date="2025-05" db="UniProtKB">
        <authorList>
            <consortium name="RefSeq"/>
        </authorList>
    </citation>
    <scope>NUCLEOTIDE SEQUENCE [LARGE SCALE GENOMIC DNA]</scope>
</reference>
<evidence type="ECO:0000256" key="1">
    <source>
        <dbReference type="ARBA" id="ARBA00022737"/>
    </source>
</evidence>
<dbReference type="SUPFAM" id="SSF52047">
    <property type="entry name" value="RNI-like"/>
    <property type="match status" value="1"/>
</dbReference>
<name>A0ABM3IL29_ZIZJJ</name>
<dbReference type="Proteomes" id="UP001652623">
    <property type="component" value="Chromosome 2"/>
</dbReference>
<keyword evidence="1" id="KW-0677">Repeat</keyword>
<organism evidence="4 5">
    <name type="scientific">Ziziphus jujuba</name>
    <name type="common">Chinese jujube</name>
    <name type="synonym">Ziziphus sativa</name>
    <dbReference type="NCBI Taxonomy" id="326968"/>
    <lineage>
        <taxon>Eukaryota</taxon>
        <taxon>Viridiplantae</taxon>
        <taxon>Streptophyta</taxon>
        <taxon>Embryophyta</taxon>
        <taxon>Tracheophyta</taxon>
        <taxon>Spermatophyta</taxon>
        <taxon>Magnoliopsida</taxon>
        <taxon>eudicotyledons</taxon>
        <taxon>Gunneridae</taxon>
        <taxon>Pentapetalae</taxon>
        <taxon>rosids</taxon>
        <taxon>fabids</taxon>
        <taxon>Rosales</taxon>
        <taxon>Rhamnaceae</taxon>
        <taxon>Paliureae</taxon>
        <taxon>Ziziphus</taxon>
    </lineage>
</organism>
<evidence type="ECO:0000259" key="3">
    <source>
        <dbReference type="Pfam" id="PF23598"/>
    </source>
</evidence>
<dbReference type="Pfam" id="PF23247">
    <property type="entry name" value="LRR_RPS2"/>
    <property type="match status" value="1"/>
</dbReference>
<dbReference type="SUPFAM" id="SSF52058">
    <property type="entry name" value="L domain-like"/>
    <property type="match status" value="1"/>
</dbReference>
<gene>
    <name evidence="5" type="primary">LOC107419692</name>
</gene>
<protein>
    <submittedName>
        <fullName evidence="5">Disease resistance protein At3g14460</fullName>
    </submittedName>
</protein>
<dbReference type="InterPro" id="IPR057135">
    <property type="entry name" value="At4g27190-like_LRR"/>
</dbReference>